<dbReference type="Gene3D" id="1.50.10.10">
    <property type="match status" value="1"/>
</dbReference>
<gene>
    <name evidence="3" type="primary">lanM</name>
    <name evidence="3" type="ORF">EAO74_27250</name>
</gene>
<dbReference type="NCBIfam" id="TIGR03897">
    <property type="entry name" value="lanti_2_LanM"/>
    <property type="match status" value="1"/>
</dbReference>
<dbReference type="AlphaFoldDB" id="A0A652KKX9"/>
<dbReference type="InterPro" id="IPR025410">
    <property type="entry name" value="Lant_dehyd"/>
</dbReference>
<dbReference type="SMART" id="SM01260">
    <property type="entry name" value="LANC_like"/>
    <property type="match status" value="1"/>
</dbReference>
<reference evidence="3" key="1">
    <citation type="submission" date="2018-10" db="EMBL/GenBank/DDBJ databases">
        <authorList>
            <person name="Hariharan J."/>
            <person name="Choudoir M.J."/>
            <person name="Diebold P."/>
            <person name="Panke-Buisse K."/>
            <person name="Campbell A.N."/>
            <person name="Buckley D.H."/>
        </authorList>
    </citation>
    <scope>NUCLEOTIDE SEQUENCE</scope>
    <source>
        <strain evidence="3">Gb1</strain>
    </source>
</reference>
<dbReference type="Pfam" id="PF13575">
    <property type="entry name" value="DUF4135"/>
    <property type="match status" value="1"/>
</dbReference>
<feature type="domain" description="Lantibiotic biosynthesis protein dehydration" evidence="2">
    <location>
        <begin position="200"/>
        <end position="581"/>
    </location>
</feature>
<evidence type="ECO:0000313" key="3">
    <source>
        <dbReference type="EMBL" id="TXS24184.1"/>
    </source>
</evidence>
<organism evidence="3">
    <name type="scientific">Streptomyces sp. gb1(2016)</name>
    <dbReference type="NCBI Taxonomy" id="1828321"/>
    <lineage>
        <taxon>Bacteria</taxon>
        <taxon>Bacillati</taxon>
        <taxon>Actinomycetota</taxon>
        <taxon>Actinomycetes</taxon>
        <taxon>Kitasatosporales</taxon>
        <taxon>Streptomycetaceae</taxon>
        <taxon>Streptomyces</taxon>
    </lineage>
</organism>
<dbReference type="CDD" id="cd04792">
    <property type="entry name" value="LanM-like"/>
    <property type="match status" value="1"/>
</dbReference>
<dbReference type="InterPro" id="IPR007822">
    <property type="entry name" value="LANC-like"/>
</dbReference>
<accession>A0A652KKX9</accession>
<dbReference type="InterPro" id="IPR012341">
    <property type="entry name" value="6hp_glycosidase-like_sf"/>
</dbReference>
<dbReference type="SUPFAM" id="SSF158745">
    <property type="entry name" value="LanC-like"/>
    <property type="match status" value="1"/>
</dbReference>
<name>A0A652KKX9_9ACTN</name>
<feature type="region of interest" description="Disordered" evidence="1">
    <location>
        <begin position="1"/>
        <end position="46"/>
    </location>
</feature>
<proteinExistence type="predicted"/>
<sequence>MGTGEPPGPPWVTGEVNAVREKEAIGGTASPDGAGSEDHAPVPDTGGLFGFREHGEPWWVAGTVGPRPATEPEWAGFAREAVGRAPRSAWIADRAYPDLTGFVAVVAPFAARAADRMVSAVSGDGGTGPGPASCSAGVLDGFRHDVERRLAVLAARTLVSELHDARVAGRLTGSGPRERFRDFLRLTASRAGLASLVTAYPVLARVLAQAAMHAADAFAEMLGRLAADGEPLASATVLGDRGAGRLTDYGPHSLTEVEAGTGDSHRGGRSVMLLRFADGARLVYKPRPLAAHRHFDTLVQWFNSLEGTPGLRAPRVLDRGAYGWAEFIEDAPCRSAAGTALFYRRLGALLALLHVLDGTDLHHENLVACGAHPVLVDVETLFHPPLTQVPPADPAARALYGSVHRVGLLPQLLVGDTTALDMSAVGGGRAASSPLETASWAAAGTDTMHLVRTTGRFGASANRPTLDGSPADPFRFTDALCDGFRAAYTAVRESRAELLGPGGLLRLFADDETRFVPRPTWTYATLLHESTHPDLMRDAAERQQVFALLRTGALGAPALAGLEDEEIAELWQGDVPVFTTRPDFTEVWSGSGRRMRGPAGPTGLARVEAKIRALDTVDRLDQERIIRTAMVSTSTGPPHGGAGSVRPRTEATAPEPERLLSAARSVGDQLVSLAYHSGSRTNWIGLELLGERYWRLTPLAADLAGGYTGPALFLAQLASLTGAARYADAARAALAPLPGLLDALHLRGDDLGMLGSGAFSGLGGIAYALTEVGTLLDDSRVLDWAGPATRLARAASSAEEGLGVRGGAAGGLASLLAVHRTTGRTEAWRGAERCAERLVATAPPTSGGFADGAAGVGWALLRFAGAGGGPRHRNAGLEALRGAVRGAGSGRAWCEGTSGVALAVADSPEALADPELRDWLAEHAGDVARAAPQTDDSLCHGELGVLELLGHASLPRLRPHWLRRTGTLLAAADRAQSHCGTPGHVPHPGLLTGLSGIGHGLLRAGFPDRIGPALLMRHSTGADRAHVPMTFSTNDQK</sequence>
<dbReference type="EMBL" id="RDBM01000037">
    <property type="protein sequence ID" value="TXS24184.1"/>
    <property type="molecule type" value="Genomic_DNA"/>
</dbReference>
<evidence type="ECO:0000259" key="2">
    <source>
        <dbReference type="Pfam" id="PF13575"/>
    </source>
</evidence>
<evidence type="ECO:0000256" key="1">
    <source>
        <dbReference type="SAM" id="MobiDB-lite"/>
    </source>
</evidence>
<dbReference type="PIRSF" id="PIRSF037228">
    <property type="entry name" value="Lant_mod_RumM"/>
    <property type="match status" value="1"/>
</dbReference>
<protein>
    <submittedName>
        <fullName evidence="3">Type 2 lantipeptide synthetase LanM</fullName>
    </submittedName>
</protein>
<feature type="compositionally biased region" description="Pro residues" evidence="1">
    <location>
        <begin position="1"/>
        <end position="10"/>
    </location>
</feature>
<dbReference type="Pfam" id="PF05147">
    <property type="entry name" value="LANC_like"/>
    <property type="match status" value="1"/>
</dbReference>
<feature type="region of interest" description="Disordered" evidence="1">
    <location>
        <begin position="632"/>
        <end position="654"/>
    </location>
</feature>
<dbReference type="InterPro" id="IPR017146">
    <property type="entry name" value="Lanti_2_LanM"/>
</dbReference>
<comment type="caution">
    <text evidence="3">The sequence shown here is derived from an EMBL/GenBank/DDBJ whole genome shotgun (WGS) entry which is preliminary data.</text>
</comment>
<dbReference type="GO" id="GO:0005975">
    <property type="term" value="P:carbohydrate metabolic process"/>
    <property type="evidence" value="ECO:0007669"/>
    <property type="project" value="InterPro"/>
</dbReference>
<dbReference type="GO" id="GO:0031179">
    <property type="term" value="P:peptide modification"/>
    <property type="evidence" value="ECO:0007669"/>
    <property type="project" value="InterPro"/>
</dbReference>